<organism evidence="3">
    <name type="scientific">bioreactor metagenome</name>
    <dbReference type="NCBI Taxonomy" id="1076179"/>
    <lineage>
        <taxon>unclassified sequences</taxon>
        <taxon>metagenomes</taxon>
        <taxon>ecological metagenomes</taxon>
    </lineage>
</organism>
<comment type="caution">
    <text evidence="3">The sequence shown here is derived from an EMBL/GenBank/DDBJ whole genome shotgun (WGS) entry which is preliminary data.</text>
</comment>
<proteinExistence type="predicted"/>
<keyword evidence="1" id="KW-0233">DNA recombination</keyword>
<dbReference type="EMBL" id="VSSQ01051649">
    <property type="protein sequence ID" value="MPN05742.1"/>
    <property type="molecule type" value="Genomic_DNA"/>
</dbReference>
<evidence type="ECO:0000259" key="2">
    <source>
        <dbReference type="PROSITE" id="PS51898"/>
    </source>
</evidence>
<dbReference type="InterPro" id="IPR002104">
    <property type="entry name" value="Integrase_catalytic"/>
</dbReference>
<sequence>MNNKALFLSCQRKRIDVRTVQNLVKKYSQVSVKLKKITPHKLRSTFGTNLYLETGDIYLVADVLGHADVNTTRKHYTATEIELKRKAARKINLRKD</sequence>
<dbReference type="SUPFAM" id="SSF56349">
    <property type="entry name" value="DNA breaking-rejoining enzymes"/>
    <property type="match status" value="1"/>
</dbReference>
<name>A0A645EWY7_9ZZZZ</name>
<dbReference type="Pfam" id="PF00589">
    <property type="entry name" value="Phage_integrase"/>
    <property type="match status" value="1"/>
</dbReference>
<gene>
    <name evidence="3" type="primary">xerC_215</name>
    <name evidence="3" type="ORF">SDC9_152995</name>
</gene>
<accession>A0A645EWY7</accession>
<dbReference type="GO" id="GO:0015074">
    <property type="term" value="P:DNA integration"/>
    <property type="evidence" value="ECO:0007669"/>
    <property type="project" value="InterPro"/>
</dbReference>
<protein>
    <submittedName>
        <fullName evidence="3">Tyrosine recombinase XerC</fullName>
    </submittedName>
</protein>
<dbReference type="GO" id="GO:0006310">
    <property type="term" value="P:DNA recombination"/>
    <property type="evidence" value="ECO:0007669"/>
    <property type="project" value="UniProtKB-KW"/>
</dbReference>
<dbReference type="GO" id="GO:0003677">
    <property type="term" value="F:DNA binding"/>
    <property type="evidence" value="ECO:0007669"/>
    <property type="project" value="InterPro"/>
</dbReference>
<evidence type="ECO:0000256" key="1">
    <source>
        <dbReference type="ARBA" id="ARBA00023172"/>
    </source>
</evidence>
<feature type="domain" description="Tyr recombinase" evidence="2">
    <location>
        <begin position="1"/>
        <end position="89"/>
    </location>
</feature>
<reference evidence="3" key="1">
    <citation type="submission" date="2019-08" db="EMBL/GenBank/DDBJ databases">
        <authorList>
            <person name="Kucharzyk K."/>
            <person name="Murdoch R.W."/>
            <person name="Higgins S."/>
            <person name="Loffler F."/>
        </authorList>
    </citation>
    <scope>NUCLEOTIDE SEQUENCE</scope>
</reference>
<dbReference type="AlphaFoldDB" id="A0A645EWY7"/>
<dbReference type="PROSITE" id="PS51898">
    <property type="entry name" value="TYR_RECOMBINASE"/>
    <property type="match status" value="1"/>
</dbReference>
<dbReference type="InterPro" id="IPR011010">
    <property type="entry name" value="DNA_brk_join_enz"/>
</dbReference>
<evidence type="ECO:0000313" key="3">
    <source>
        <dbReference type="EMBL" id="MPN05742.1"/>
    </source>
</evidence>
<dbReference type="InterPro" id="IPR013762">
    <property type="entry name" value="Integrase-like_cat_sf"/>
</dbReference>
<dbReference type="Gene3D" id="1.10.443.10">
    <property type="entry name" value="Intergrase catalytic core"/>
    <property type="match status" value="1"/>
</dbReference>